<comment type="similarity">
    <text evidence="1">Belongs to the sigma-70 factor family. ECF subfamily.</text>
</comment>
<dbReference type="Pfam" id="PF08281">
    <property type="entry name" value="Sigma70_r4_2"/>
    <property type="match status" value="1"/>
</dbReference>
<dbReference type="SUPFAM" id="SSF88946">
    <property type="entry name" value="Sigma2 domain of RNA polymerase sigma factors"/>
    <property type="match status" value="1"/>
</dbReference>
<dbReference type="Gene3D" id="1.10.1740.10">
    <property type="match status" value="1"/>
</dbReference>
<keyword evidence="4" id="KW-0804">Transcription</keyword>
<sequence>MAIKPLPNEKDLLQRIAEGDDRAFVELFHAYHEPLAKYVYTLLESVQMCEEIVQDVFVKIWENREALPKLDKFTSYLFILTRNYTINCLRKIIKDRKHGQLYVDDILHSGDDTGMFKLDDEYQDVLNRAVAQLPQSQQKVLMLRQQGLKTREIAEQMGISTDSVKKYQQWAASSVSKFIKSHTALGVLLAIIKYQQ</sequence>
<keyword evidence="2" id="KW-0805">Transcription regulation</keyword>
<dbReference type="Pfam" id="PF04542">
    <property type="entry name" value="Sigma70_r2"/>
    <property type="match status" value="1"/>
</dbReference>
<evidence type="ECO:0000256" key="2">
    <source>
        <dbReference type="ARBA" id="ARBA00023015"/>
    </source>
</evidence>
<evidence type="ECO:0000256" key="1">
    <source>
        <dbReference type="ARBA" id="ARBA00010641"/>
    </source>
</evidence>
<feature type="domain" description="RNA polymerase sigma factor 70 region 4 type 2" evidence="6">
    <location>
        <begin position="126"/>
        <end position="167"/>
    </location>
</feature>
<reference evidence="7" key="1">
    <citation type="submission" date="2018-10" db="EMBL/GenBank/DDBJ databases">
        <title>Genomic Encyclopedia of Archaeal and Bacterial Type Strains, Phase II (KMG-II): from individual species to whole genera.</title>
        <authorList>
            <person name="Goeker M."/>
        </authorList>
    </citation>
    <scope>NUCLEOTIDE SEQUENCE [LARGE SCALE GENOMIC DNA]</scope>
    <source>
        <strain evidence="7">DSM 19624</strain>
    </source>
</reference>
<evidence type="ECO:0000313" key="7">
    <source>
        <dbReference type="EMBL" id="RLJ71977.1"/>
    </source>
</evidence>
<evidence type="ECO:0000313" key="8">
    <source>
        <dbReference type="EMBL" id="TFB28754.1"/>
    </source>
</evidence>
<reference evidence="8 9" key="2">
    <citation type="submission" date="2019-03" db="EMBL/GenBank/DDBJ databases">
        <authorList>
            <person name="He R.-H."/>
        </authorList>
    </citation>
    <scope>NUCLEOTIDE SEQUENCE [LARGE SCALE GENOMIC DNA]</scope>
    <source>
        <strain evidence="8 9">DSM 19624</strain>
    </source>
</reference>
<dbReference type="NCBIfam" id="TIGR02937">
    <property type="entry name" value="sigma70-ECF"/>
    <property type="match status" value="1"/>
</dbReference>
<dbReference type="InterPro" id="IPR013249">
    <property type="entry name" value="RNA_pol_sigma70_r4_t2"/>
</dbReference>
<evidence type="ECO:0000259" key="5">
    <source>
        <dbReference type="Pfam" id="PF04542"/>
    </source>
</evidence>
<evidence type="ECO:0000313" key="9">
    <source>
        <dbReference type="Proteomes" id="UP000297429"/>
    </source>
</evidence>
<dbReference type="OrthoDB" id="799938at2"/>
<dbReference type="PANTHER" id="PTHR43133:SF46">
    <property type="entry name" value="RNA POLYMERASE SIGMA-70 FACTOR ECF SUBFAMILY"/>
    <property type="match status" value="1"/>
</dbReference>
<dbReference type="InterPro" id="IPR036388">
    <property type="entry name" value="WH-like_DNA-bd_sf"/>
</dbReference>
<dbReference type="Proteomes" id="UP000273898">
    <property type="component" value="Unassembled WGS sequence"/>
</dbReference>
<dbReference type="PANTHER" id="PTHR43133">
    <property type="entry name" value="RNA POLYMERASE ECF-TYPE SIGMA FACTO"/>
    <property type="match status" value="1"/>
</dbReference>
<dbReference type="Gene3D" id="1.10.10.10">
    <property type="entry name" value="Winged helix-like DNA-binding domain superfamily/Winged helix DNA-binding domain"/>
    <property type="match status" value="1"/>
</dbReference>
<organism evidence="7">
    <name type="scientific">Pedobacter alluvionis</name>
    <dbReference type="NCBI Taxonomy" id="475253"/>
    <lineage>
        <taxon>Bacteria</taxon>
        <taxon>Pseudomonadati</taxon>
        <taxon>Bacteroidota</taxon>
        <taxon>Sphingobacteriia</taxon>
        <taxon>Sphingobacteriales</taxon>
        <taxon>Sphingobacteriaceae</taxon>
        <taxon>Pedobacter</taxon>
    </lineage>
</organism>
<protein>
    <submittedName>
        <fullName evidence="7">RNA polymerase sigma-70 factor (ECF subfamily)</fullName>
    </submittedName>
    <submittedName>
        <fullName evidence="8">Sigma-70 family RNA polymerase sigma factor</fullName>
    </submittedName>
</protein>
<proteinExistence type="inferred from homology"/>
<evidence type="ECO:0000256" key="3">
    <source>
        <dbReference type="ARBA" id="ARBA00023082"/>
    </source>
</evidence>
<evidence type="ECO:0000259" key="6">
    <source>
        <dbReference type="Pfam" id="PF08281"/>
    </source>
</evidence>
<comment type="caution">
    <text evidence="7">The sequence shown here is derived from an EMBL/GenBank/DDBJ whole genome shotgun (WGS) entry which is preliminary data.</text>
</comment>
<name>A0A497XRX1_9SPHI</name>
<dbReference type="GO" id="GO:0006352">
    <property type="term" value="P:DNA-templated transcription initiation"/>
    <property type="evidence" value="ECO:0007669"/>
    <property type="project" value="InterPro"/>
</dbReference>
<feature type="domain" description="RNA polymerase sigma-70 region 2" evidence="5">
    <location>
        <begin position="27"/>
        <end position="91"/>
    </location>
</feature>
<evidence type="ECO:0000256" key="4">
    <source>
        <dbReference type="ARBA" id="ARBA00023163"/>
    </source>
</evidence>
<dbReference type="AlphaFoldDB" id="A0A497XRX1"/>
<dbReference type="RefSeq" id="WP_121287638.1">
    <property type="nucleotide sequence ID" value="NZ_RCCK01000015.1"/>
</dbReference>
<dbReference type="EMBL" id="RCCK01000015">
    <property type="protein sequence ID" value="RLJ71977.1"/>
    <property type="molecule type" value="Genomic_DNA"/>
</dbReference>
<dbReference type="InterPro" id="IPR007627">
    <property type="entry name" value="RNA_pol_sigma70_r2"/>
</dbReference>
<keyword evidence="3" id="KW-0731">Sigma factor</keyword>
<gene>
    <name evidence="7" type="ORF">BCL90_4804</name>
    <name evidence="8" type="ORF">E3V97_21780</name>
</gene>
<dbReference type="GO" id="GO:0003677">
    <property type="term" value="F:DNA binding"/>
    <property type="evidence" value="ECO:0007669"/>
    <property type="project" value="InterPro"/>
</dbReference>
<dbReference type="GO" id="GO:0016987">
    <property type="term" value="F:sigma factor activity"/>
    <property type="evidence" value="ECO:0007669"/>
    <property type="project" value="UniProtKB-KW"/>
</dbReference>
<dbReference type="SUPFAM" id="SSF88659">
    <property type="entry name" value="Sigma3 and sigma4 domains of RNA polymerase sigma factors"/>
    <property type="match status" value="1"/>
</dbReference>
<dbReference type="InterPro" id="IPR013325">
    <property type="entry name" value="RNA_pol_sigma_r2"/>
</dbReference>
<dbReference type="InterPro" id="IPR039425">
    <property type="entry name" value="RNA_pol_sigma-70-like"/>
</dbReference>
<keyword evidence="9" id="KW-1185">Reference proteome</keyword>
<accession>A0A497XRX1</accession>
<dbReference type="InterPro" id="IPR013324">
    <property type="entry name" value="RNA_pol_sigma_r3/r4-like"/>
</dbReference>
<dbReference type="Proteomes" id="UP000297429">
    <property type="component" value="Unassembled WGS sequence"/>
</dbReference>
<dbReference type="InterPro" id="IPR014284">
    <property type="entry name" value="RNA_pol_sigma-70_dom"/>
</dbReference>
<dbReference type="EMBL" id="SOPX01000005">
    <property type="protein sequence ID" value="TFB28754.1"/>
    <property type="molecule type" value="Genomic_DNA"/>
</dbReference>